<feature type="transmembrane region" description="Helical" evidence="4">
    <location>
        <begin position="110"/>
        <end position="132"/>
    </location>
</feature>
<dbReference type="InterPro" id="IPR003615">
    <property type="entry name" value="HNH_nuc"/>
</dbReference>
<feature type="transmembrane region" description="Helical" evidence="4">
    <location>
        <begin position="76"/>
        <end position="98"/>
    </location>
</feature>
<feature type="transmembrane region" description="Helical" evidence="4">
    <location>
        <begin position="279"/>
        <end position="300"/>
    </location>
</feature>
<feature type="transmembrane region" description="Helical" evidence="4">
    <location>
        <begin position="167"/>
        <end position="185"/>
    </location>
</feature>
<dbReference type="InterPro" id="IPR011701">
    <property type="entry name" value="MFS"/>
</dbReference>
<dbReference type="PANTHER" id="PTHR11360">
    <property type="entry name" value="MONOCARBOXYLATE TRANSPORTER"/>
    <property type="match status" value="1"/>
</dbReference>
<dbReference type="HOGENOM" id="CLU_344218_0_0_1"/>
<gene>
    <name evidence="6" type="ORF">SAPIO_CDS2384</name>
</gene>
<comment type="similarity">
    <text evidence="2">Belongs to the major facilitator superfamily. Monocarboxylate porter (TC 2.A.1.13) family.</text>
</comment>
<dbReference type="VEuPathDB" id="FungiDB:SAPIO_CDS2384"/>
<evidence type="ECO:0000256" key="1">
    <source>
        <dbReference type="ARBA" id="ARBA00004141"/>
    </source>
</evidence>
<dbReference type="EMBL" id="JOWA01000086">
    <property type="protein sequence ID" value="KEZ44996.1"/>
    <property type="molecule type" value="Genomic_DNA"/>
</dbReference>
<dbReference type="SUPFAM" id="SSF103473">
    <property type="entry name" value="MFS general substrate transporter"/>
    <property type="match status" value="1"/>
</dbReference>
<comment type="subcellular location">
    <subcellularLocation>
        <location evidence="1">Membrane</location>
        <topology evidence="1">Multi-pass membrane protein</topology>
    </subcellularLocation>
</comment>
<protein>
    <recommendedName>
        <fullName evidence="5">HNH nuclease domain-containing protein</fullName>
    </recommendedName>
</protein>
<feature type="transmembrane region" description="Helical" evidence="4">
    <location>
        <begin position="35"/>
        <end position="56"/>
    </location>
</feature>
<accession>A0A084GCD4</accession>
<dbReference type="InterPro" id="IPR036259">
    <property type="entry name" value="MFS_trans_sf"/>
</dbReference>
<dbReference type="Pfam" id="PF07690">
    <property type="entry name" value="MFS_1"/>
    <property type="match status" value="1"/>
</dbReference>
<keyword evidence="4" id="KW-1133">Transmembrane helix</keyword>
<proteinExistence type="inferred from homology"/>
<dbReference type="RefSeq" id="XP_016644795.1">
    <property type="nucleotide sequence ID" value="XM_016785419.1"/>
</dbReference>
<dbReference type="Proteomes" id="UP000028545">
    <property type="component" value="Unassembled WGS sequence"/>
</dbReference>
<evidence type="ECO:0000256" key="3">
    <source>
        <dbReference type="SAM" id="MobiDB-lite"/>
    </source>
</evidence>
<sequence>MEELELSPISTAHREDTPEDATEPSLPPTDSGRDAWLVLAACCILEALVWGFPFAYGVFQEYYSRQEQFSGNKHQLAAIGTTATGTMYVTAPIVYSILKRYPQYRKTISVTGFVVVAASLIGASFANSFPALLATQGVLYALGGSLHYFPAYIYLDEWFVKRRGFAYGVFIAGGGAAGIVVPLLMEWILHTWGFRTALRVWAVVCIVITTPALFFLKTYPPRNHQDRAQQHRFDVRFLKSPAFWILSLGNVIQSLGYFMPLLYLPSYAVAQGWSPLTGTIAISLCNGANVIGATFVGWLTDRYHVTIALNFCTLGTIVAVFIFWSFATYQPVLYIFALTYGLFAGGFPATWSGCCHPVRRRYPVETGMIIALFTAGKGIGSVISGPLSGALVASDSWRNRVGYAYGSGYGYLIIFSGITASFAGIGWIGKRWRVDPAEGAPHHRHQSSLEDVLDFPPLPPLSPDQRDAAQRKFHHIIDHFERLNPDQWLHRRYNWPVLLRLTYEHSRSEESQKHFLRAFFRSISLSLDGEDVDFSRGGVEEILQPLIVGFADYLVDNFFLPMKATSRATPQPTPEFHSSVLMLQGANNEYPGTPNRLSALRGTCLLRDRHRCVISRAFDLTEAFARRQKYGLNYRDDDGNVLTPPFEALEVAHILPHSLMKAGSTTEAENSRNAALSILNMFDVGVSHLISGTDIDRPMNALTLTQQNHHLFGDYRIFFTQIPNQQPHTYRIETFFPDMLPAFPLTRTLYVTEDRTIEPSSPRLLAIHRAIAHILHLSGAGEYIDKLLRDLDSQLVREDGSTELARLVTLGLGGWLDGRVNA</sequence>
<evidence type="ECO:0000259" key="5">
    <source>
        <dbReference type="Pfam" id="PF13391"/>
    </source>
</evidence>
<feature type="transmembrane region" description="Helical" evidence="4">
    <location>
        <begin position="138"/>
        <end position="155"/>
    </location>
</feature>
<keyword evidence="7" id="KW-1185">Reference proteome</keyword>
<reference evidence="6 7" key="1">
    <citation type="journal article" date="2014" name="Genome Announc.">
        <title>Draft genome sequence of the pathogenic fungus Scedosporium apiospermum.</title>
        <authorList>
            <person name="Vandeputte P."/>
            <person name="Ghamrawi S."/>
            <person name="Rechenmann M."/>
            <person name="Iltis A."/>
            <person name="Giraud S."/>
            <person name="Fleury M."/>
            <person name="Thornton C."/>
            <person name="Delhaes L."/>
            <person name="Meyer W."/>
            <person name="Papon N."/>
            <person name="Bouchara J.P."/>
        </authorList>
    </citation>
    <scope>NUCLEOTIDE SEQUENCE [LARGE SCALE GENOMIC DNA]</scope>
    <source>
        <strain evidence="6 7">IHEM 14462</strain>
    </source>
</reference>
<dbReference type="InterPro" id="IPR050327">
    <property type="entry name" value="Proton-linked_MCT"/>
</dbReference>
<dbReference type="PANTHER" id="PTHR11360:SF287">
    <property type="entry name" value="MFS MONOCARBOXYLATE TRANSPORTER"/>
    <property type="match status" value="1"/>
</dbReference>
<name>A0A084GCD4_PSEDA</name>
<feature type="region of interest" description="Disordered" evidence="3">
    <location>
        <begin position="1"/>
        <end position="29"/>
    </location>
</feature>
<evidence type="ECO:0000313" key="7">
    <source>
        <dbReference type="Proteomes" id="UP000028545"/>
    </source>
</evidence>
<organism evidence="6 7">
    <name type="scientific">Pseudallescheria apiosperma</name>
    <name type="common">Scedosporium apiospermum</name>
    <dbReference type="NCBI Taxonomy" id="563466"/>
    <lineage>
        <taxon>Eukaryota</taxon>
        <taxon>Fungi</taxon>
        <taxon>Dikarya</taxon>
        <taxon>Ascomycota</taxon>
        <taxon>Pezizomycotina</taxon>
        <taxon>Sordariomycetes</taxon>
        <taxon>Hypocreomycetidae</taxon>
        <taxon>Microascales</taxon>
        <taxon>Microascaceae</taxon>
        <taxon>Scedosporium</taxon>
    </lineage>
</organism>
<keyword evidence="4" id="KW-0472">Membrane</keyword>
<dbReference type="GeneID" id="27721456"/>
<feature type="transmembrane region" description="Helical" evidence="4">
    <location>
        <begin position="197"/>
        <end position="216"/>
    </location>
</feature>
<dbReference type="GO" id="GO:0016020">
    <property type="term" value="C:membrane"/>
    <property type="evidence" value="ECO:0007669"/>
    <property type="project" value="UniProtKB-SubCell"/>
</dbReference>
<feature type="transmembrane region" description="Helical" evidence="4">
    <location>
        <begin position="333"/>
        <end position="354"/>
    </location>
</feature>
<dbReference type="Gene3D" id="1.20.1250.20">
    <property type="entry name" value="MFS general substrate transporter like domains"/>
    <property type="match status" value="2"/>
</dbReference>
<keyword evidence="4" id="KW-0812">Transmembrane</keyword>
<dbReference type="AlphaFoldDB" id="A0A084GCD4"/>
<dbReference type="OrthoDB" id="2213137at2759"/>
<feature type="transmembrane region" description="Helical" evidence="4">
    <location>
        <begin position="237"/>
        <end position="259"/>
    </location>
</feature>
<feature type="domain" description="HNH nuclease" evidence="5">
    <location>
        <begin position="641"/>
        <end position="719"/>
    </location>
</feature>
<dbReference type="GO" id="GO:0022857">
    <property type="term" value="F:transmembrane transporter activity"/>
    <property type="evidence" value="ECO:0007669"/>
    <property type="project" value="InterPro"/>
</dbReference>
<dbReference type="Pfam" id="PF13391">
    <property type="entry name" value="HNH_2"/>
    <property type="match status" value="1"/>
</dbReference>
<evidence type="ECO:0000256" key="4">
    <source>
        <dbReference type="SAM" id="Phobius"/>
    </source>
</evidence>
<evidence type="ECO:0000256" key="2">
    <source>
        <dbReference type="ARBA" id="ARBA00006727"/>
    </source>
</evidence>
<feature type="transmembrane region" description="Helical" evidence="4">
    <location>
        <begin position="307"/>
        <end position="327"/>
    </location>
</feature>
<comment type="caution">
    <text evidence="6">The sequence shown here is derived from an EMBL/GenBank/DDBJ whole genome shotgun (WGS) entry which is preliminary data.</text>
</comment>
<feature type="transmembrane region" description="Helical" evidence="4">
    <location>
        <begin position="408"/>
        <end position="428"/>
    </location>
</feature>
<evidence type="ECO:0000313" key="6">
    <source>
        <dbReference type="EMBL" id="KEZ44996.1"/>
    </source>
</evidence>
<dbReference type="KEGG" id="sapo:SAPIO_CDS2384"/>